<dbReference type="Proteomes" id="UP000765509">
    <property type="component" value="Unassembled WGS sequence"/>
</dbReference>
<evidence type="ECO:0000313" key="3">
    <source>
        <dbReference type="Proteomes" id="UP000765509"/>
    </source>
</evidence>
<gene>
    <name evidence="2" type="ORF">O181_087240</name>
</gene>
<feature type="compositionally biased region" description="Basic and acidic residues" evidence="1">
    <location>
        <begin position="146"/>
        <end position="163"/>
    </location>
</feature>
<feature type="compositionally biased region" description="Polar residues" evidence="1">
    <location>
        <begin position="127"/>
        <end position="137"/>
    </location>
</feature>
<dbReference type="AlphaFoldDB" id="A0A9Q3IPF2"/>
<feature type="region of interest" description="Disordered" evidence="1">
    <location>
        <begin position="102"/>
        <end position="163"/>
    </location>
</feature>
<reference evidence="2" key="1">
    <citation type="submission" date="2021-03" db="EMBL/GenBank/DDBJ databases">
        <title>Draft genome sequence of rust myrtle Austropuccinia psidii MF-1, a brazilian biotype.</title>
        <authorList>
            <person name="Quecine M.C."/>
            <person name="Pachon D.M.R."/>
            <person name="Bonatelli M.L."/>
            <person name="Correr F.H."/>
            <person name="Franceschini L.M."/>
            <person name="Leite T.F."/>
            <person name="Margarido G.R.A."/>
            <person name="Almeida C.A."/>
            <person name="Ferrarezi J.A."/>
            <person name="Labate C.A."/>
        </authorList>
    </citation>
    <scope>NUCLEOTIDE SEQUENCE</scope>
    <source>
        <strain evidence="2">MF-1</strain>
    </source>
</reference>
<evidence type="ECO:0000256" key="1">
    <source>
        <dbReference type="SAM" id="MobiDB-lite"/>
    </source>
</evidence>
<sequence>MVEEPNNPKQRNDTWIWNKSLSFGNGRYTVDKDPYDWCLRQSKRLIAIDPHITTEMKNHKLLTKLPGDLENEVKFRCSKESTLDEISTTLQEVRIRTSIGRYNTRNTGNSRENPTLEAKETHDSESEITTRSQSCESPNHYAENVSIDREDIMEREKEKRKDQ</sequence>
<keyword evidence="3" id="KW-1185">Reference proteome</keyword>
<feature type="compositionally biased region" description="Polar residues" evidence="1">
    <location>
        <begin position="102"/>
        <end position="113"/>
    </location>
</feature>
<evidence type="ECO:0000313" key="2">
    <source>
        <dbReference type="EMBL" id="MBW0547525.1"/>
    </source>
</evidence>
<proteinExistence type="predicted"/>
<organism evidence="2 3">
    <name type="scientific">Austropuccinia psidii MF-1</name>
    <dbReference type="NCBI Taxonomy" id="1389203"/>
    <lineage>
        <taxon>Eukaryota</taxon>
        <taxon>Fungi</taxon>
        <taxon>Dikarya</taxon>
        <taxon>Basidiomycota</taxon>
        <taxon>Pucciniomycotina</taxon>
        <taxon>Pucciniomycetes</taxon>
        <taxon>Pucciniales</taxon>
        <taxon>Sphaerophragmiaceae</taxon>
        <taxon>Austropuccinia</taxon>
    </lineage>
</organism>
<accession>A0A9Q3IPF2</accession>
<comment type="caution">
    <text evidence="2">The sequence shown here is derived from an EMBL/GenBank/DDBJ whole genome shotgun (WGS) entry which is preliminary data.</text>
</comment>
<name>A0A9Q3IPF2_9BASI</name>
<dbReference type="EMBL" id="AVOT02052607">
    <property type="protein sequence ID" value="MBW0547525.1"/>
    <property type="molecule type" value="Genomic_DNA"/>
</dbReference>
<protein>
    <submittedName>
        <fullName evidence="2">Uncharacterized protein</fullName>
    </submittedName>
</protein>